<feature type="active site" evidence="8">
    <location>
        <position position="238"/>
    </location>
</feature>
<dbReference type="GO" id="GO:0005737">
    <property type="term" value="C:cytoplasm"/>
    <property type="evidence" value="ECO:0007669"/>
    <property type="project" value="UniProtKB-SubCell"/>
</dbReference>
<dbReference type="CDD" id="cd03131">
    <property type="entry name" value="GATase1_HTS"/>
    <property type="match status" value="1"/>
</dbReference>
<feature type="active site" description="Proton acceptor" evidence="8">
    <location>
        <position position="236"/>
    </location>
</feature>
<name>A0A4Q2KB79_9FIRM</name>
<dbReference type="FunFam" id="3.40.50.880:FF:000004">
    <property type="entry name" value="Homoserine O-succinyltransferase"/>
    <property type="match status" value="1"/>
</dbReference>
<keyword evidence="3 8" id="KW-0028">Amino-acid biosynthesis</keyword>
<dbReference type="GO" id="GO:0019281">
    <property type="term" value="P:L-methionine biosynthetic process from homoserine via O-succinyl-L-homoserine and cystathionine"/>
    <property type="evidence" value="ECO:0007669"/>
    <property type="project" value="InterPro"/>
</dbReference>
<dbReference type="Proteomes" id="UP000291269">
    <property type="component" value="Unassembled WGS sequence"/>
</dbReference>
<comment type="caution">
    <text evidence="10">The sequence shown here is derived from an EMBL/GenBank/DDBJ whole genome shotgun (WGS) entry which is preliminary data.</text>
</comment>
<keyword evidence="11" id="KW-1185">Reference proteome</keyword>
<organism evidence="10 11">
    <name type="scientific">Candidatus Borkfalkia ceftriaxoniphila</name>
    <dbReference type="NCBI Taxonomy" id="2508949"/>
    <lineage>
        <taxon>Bacteria</taxon>
        <taxon>Bacillati</taxon>
        <taxon>Bacillota</taxon>
        <taxon>Clostridia</taxon>
        <taxon>Christensenellales</taxon>
        <taxon>Christensenellaceae</taxon>
        <taxon>Candidatus Borkfalkia</taxon>
    </lineage>
</organism>
<evidence type="ECO:0000313" key="10">
    <source>
        <dbReference type="EMBL" id="RXZ61140.1"/>
    </source>
</evidence>
<evidence type="ECO:0000256" key="4">
    <source>
        <dbReference type="ARBA" id="ARBA00022679"/>
    </source>
</evidence>
<reference evidence="10 11" key="1">
    <citation type="journal article" date="2019" name="Gut">
        <title>Antibiotics-induced monodominance of a novel gut bacterial order.</title>
        <authorList>
            <person name="Hildebrand F."/>
            <person name="Moitinho-Silva L."/>
            <person name="Blasche S."/>
            <person name="Jahn M.T."/>
            <person name="Gossmann T.I."/>
            <person name="Heuerta-Cepas J."/>
            <person name="Hercog R."/>
            <person name="Luetge M."/>
            <person name="Bahram M."/>
            <person name="Pryszlak A."/>
            <person name="Alves R.J."/>
            <person name="Waszak S.M."/>
            <person name="Zhu A."/>
            <person name="Ye L."/>
            <person name="Costea P.I."/>
            <person name="Aalvink S."/>
            <person name="Belzer C."/>
            <person name="Forslund S.K."/>
            <person name="Sunagawa S."/>
            <person name="Hentschel U."/>
            <person name="Merten C."/>
            <person name="Patil K.R."/>
            <person name="Benes V."/>
            <person name="Bork P."/>
        </authorList>
    </citation>
    <scope>NUCLEOTIDE SEQUENCE [LARGE SCALE GENOMIC DNA]</scope>
    <source>
        <strain evidence="10 11">HDS1380</strain>
    </source>
</reference>
<comment type="function">
    <text evidence="8">Transfers an acetyl group from acetyl-CoA to L-homoserine, forming acetyl-L-homoserine.</text>
</comment>
<dbReference type="InterPro" id="IPR005697">
    <property type="entry name" value="HST_MetA"/>
</dbReference>
<evidence type="ECO:0000256" key="3">
    <source>
        <dbReference type="ARBA" id="ARBA00022605"/>
    </source>
</evidence>
<comment type="caution">
    <text evidence="8">Lacks conserved residue(s) required for the propagation of feature annotation.</text>
</comment>
<keyword evidence="4 8" id="KW-0808">Transferase</keyword>
<dbReference type="InterPro" id="IPR029062">
    <property type="entry name" value="Class_I_gatase-like"/>
</dbReference>
<dbReference type="PIRSF" id="PIRSF000450">
    <property type="entry name" value="H_ser_succinyltr"/>
    <property type="match status" value="1"/>
</dbReference>
<dbReference type="SUPFAM" id="SSF52317">
    <property type="entry name" value="Class I glutamine amidotransferase-like"/>
    <property type="match status" value="1"/>
</dbReference>
<evidence type="ECO:0000256" key="8">
    <source>
        <dbReference type="HAMAP-Rule" id="MF_00295"/>
    </source>
</evidence>
<evidence type="ECO:0000256" key="6">
    <source>
        <dbReference type="ARBA" id="ARBA00023315"/>
    </source>
</evidence>
<comment type="subcellular location">
    <subcellularLocation>
        <location evidence="1 8">Cytoplasm</location>
    </subcellularLocation>
</comment>
<keyword evidence="2 8" id="KW-0963">Cytoplasm</keyword>
<keyword evidence="5 8" id="KW-0486">Methionine biosynthesis</keyword>
<comment type="similarity">
    <text evidence="8">Belongs to the MetA family.</text>
</comment>
<evidence type="ECO:0000256" key="9">
    <source>
        <dbReference type="PIRSR" id="PIRSR000450-1"/>
    </source>
</evidence>
<dbReference type="EMBL" id="SDOZ01000002">
    <property type="protein sequence ID" value="RXZ61140.1"/>
    <property type="molecule type" value="Genomic_DNA"/>
</dbReference>
<dbReference type="GO" id="GO:0008899">
    <property type="term" value="F:homoserine O-succinyltransferase activity"/>
    <property type="evidence" value="ECO:0007669"/>
    <property type="project" value="UniProtKB-UniRule"/>
</dbReference>
<evidence type="ECO:0000256" key="7">
    <source>
        <dbReference type="ARBA" id="ARBA00049043"/>
    </source>
</evidence>
<proteinExistence type="inferred from homology"/>
<gene>
    <name evidence="10" type="primary">metA</name>
    <name evidence="8" type="synonym">metAA</name>
    <name evidence="10" type="ORF">ESZ91_01790</name>
</gene>
<dbReference type="Gene3D" id="3.40.50.880">
    <property type="match status" value="1"/>
</dbReference>
<dbReference type="GO" id="GO:0004414">
    <property type="term" value="F:homoserine O-acetyltransferase activity"/>
    <property type="evidence" value="ECO:0007669"/>
    <property type="project" value="UniProtKB-EC"/>
</dbReference>
<dbReference type="Pfam" id="PF04204">
    <property type="entry name" value="HTS"/>
    <property type="match status" value="1"/>
</dbReference>
<comment type="pathway">
    <text evidence="8">Amino-acid biosynthesis; L-methionine biosynthesis via de novo pathway; O-acetyl-L-homoserine from L-homoserine: step 1/1.</text>
</comment>
<protein>
    <recommendedName>
        <fullName evidence="8">Homoserine O-acetyltransferase</fullName>
        <shortName evidence="8">HAT</shortName>
        <ecNumber evidence="8">2.3.1.31</ecNumber>
    </recommendedName>
    <alternativeName>
        <fullName evidence="8">Homoserine transacetylase</fullName>
        <shortName evidence="8">HTA</shortName>
    </alternativeName>
</protein>
<comment type="catalytic activity">
    <reaction evidence="7 8">
        <text>L-homoserine + acetyl-CoA = O-acetyl-L-homoserine + CoA</text>
        <dbReference type="Rhea" id="RHEA:13701"/>
        <dbReference type="ChEBI" id="CHEBI:57287"/>
        <dbReference type="ChEBI" id="CHEBI:57288"/>
        <dbReference type="ChEBI" id="CHEBI:57476"/>
        <dbReference type="ChEBI" id="CHEBI:57716"/>
        <dbReference type="EC" id="2.3.1.31"/>
    </reaction>
</comment>
<dbReference type="UniPathway" id="UPA00051">
    <property type="reaction ID" value="UER00074"/>
</dbReference>
<sequence>MPIVIPQDIPAYSALIRENIFVMHDERAFKQDIRPLEIAILNLMPTKVETETQFMRLLSNSPLQVNVTLLYTDTYKSKNTAAAHLDRFYKKFDDIRNKHFDGMIVTGAPVETLPFEEVLYWEELKQIFDFADKNVTSTIFICWGAQAALYHYYGIDKELLPEKLFGIFPHKKVLEQHDPLLKGIDDVFYIPHSRHTTVDIEKVRKEKDLVILSESENTGLSIAKSRDNKKIFLTGHMEYDRDTLKNEYERDLKRGLPIKPPVNYFADIERRKVNVTWTSAANLFYTNWLNYYVYQVTPFQF</sequence>
<feature type="binding site" evidence="8">
    <location>
        <position position="250"/>
    </location>
    <ligand>
        <name>substrate</name>
    </ligand>
</feature>
<evidence type="ECO:0000256" key="1">
    <source>
        <dbReference type="ARBA" id="ARBA00004496"/>
    </source>
</evidence>
<feature type="binding site" evidence="8">
    <location>
        <position position="193"/>
    </location>
    <ligand>
        <name>substrate</name>
    </ligand>
</feature>
<evidence type="ECO:0000256" key="5">
    <source>
        <dbReference type="ARBA" id="ARBA00023167"/>
    </source>
</evidence>
<feature type="site" description="Important for acyl-CoA specificity" evidence="8">
    <location>
        <position position="111"/>
    </location>
</feature>
<accession>A0A4Q2KB79</accession>
<dbReference type="OrthoDB" id="9772423at2"/>
<evidence type="ECO:0000313" key="11">
    <source>
        <dbReference type="Proteomes" id="UP000291269"/>
    </source>
</evidence>
<dbReference type="HAMAP" id="MF_00295">
    <property type="entry name" value="MetA_acyltransf"/>
    <property type="match status" value="1"/>
</dbReference>
<dbReference type="PANTHER" id="PTHR20919">
    <property type="entry name" value="HOMOSERINE O-SUCCINYLTRANSFERASE"/>
    <property type="match status" value="1"/>
</dbReference>
<evidence type="ECO:0000256" key="2">
    <source>
        <dbReference type="ARBA" id="ARBA00022490"/>
    </source>
</evidence>
<dbReference type="EC" id="2.3.1.31" evidence="8"/>
<dbReference type="PANTHER" id="PTHR20919:SF0">
    <property type="entry name" value="HOMOSERINE O-SUCCINYLTRANSFERASE"/>
    <property type="match status" value="1"/>
</dbReference>
<feature type="binding site" evidence="8">
    <location>
        <position position="163"/>
    </location>
    <ligand>
        <name>substrate</name>
    </ligand>
</feature>
<dbReference type="RefSeq" id="WP_129223526.1">
    <property type="nucleotide sequence ID" value="NZ_SDOZ01000002.1"/>
</dbReference>
<dbReference type="InterPro" id="IPR033752">
    <property type="entry name" value="MetA_family"/>
</dbReference>
<feature type="active site" description="Acyl-thioester intermediate" evidence="8 9">
    <location>
        <position position="142"/>
    </location>
</feature>
<dbReference type="AlphaFoldDB" id="A0A4Q2KB79"/>
<dbReference type="NCBIfam" id="TIGR01001">
    <property type="entry name" value="metA"/>
    <property type="match status" value="1"/>
</dbReference>
<feature type="site" description="Important for substrate specificity" evidence="8">
    <location>
        <position position="193"/>
    </location>
</feature>
<keyword evidence="6 8" id="KW-0012">Acyltransferase</keyword>